<evidence type="ECO:0000313" key="1">
    <source>
        <dbReference type="EMBL" id="NYT28343.1"/>
    </source>
</evidence>
<proteinExistence type="predicted"/>
<protein>
    <submittedName>
        <fullName evidence="1">Uncharacterized protein</fullName>
    </submittedName>
</protein>
<evidence type="ECO:0000313" key="2">
    <source>
        <dbReference type="Proteomes" id="UP000568751"/>
    </source>
</evidence>
<name>A0A853F2X3_9GAMM</name>
<dbReference type="AlphaFoldDB" id="A0A853F2X3"/>
<sequence>MDIIINELSLIGQFQKKDDFVANITKLLPIFNIIDKQGFGLLKEHAFFDSKITDIETLSSILKSKNSNIRKIKSLLLKLARNPPYWNDSRRHNCDSDTYSFNGNNICDTSLAEASQRDKIILSFEHDDYINQELTIKKNDVNQAIFNIVKKDTFLEKLYQDKLISALKFCCFKFKKSNINFETLEKKFGFSGLNQEQTRNFISSFDVFTSMTWCDIDKSSSKKNGLNYKSYQGDWFNGTLHQDKSIKKFRVSQKYRCFGYRENDIFNVLRFEINHKNSDKG</sequence>
<reference evidence="1 2" key="1">
    <citation type="submission" date="2020-05" db="EMBL/GenBank/DDBJ databases">
        <title>Horizontal transmission and recombination maintain forever young bacterial symbiont genomes.</title>
        <authorList>
            <person name="Russell S.L."/>
            <person name="Pepper-Tunick E."/>
            <person name="Svedberg J."/>
            <person name="Byrne A."/>
            <person name="Ruelas Castillo J."/>
            <person name="Vollmers C."/>
            <person name="Beinart R.A."/>
            <person name="Corbett-Detig R."/>
        </authorList>
    </citation>
    <scope>NUCLEOTIDE SEQUENCE [LARGE SCALE GENOMIC DNA]</scope>
    <source>
        <strain evidence="1">455</strain>
    </source>
</reference>
<accession>A0A853F2X3</accession>
<dbReference type="EMBL" id="JACCHT010000002">
    <property type="protein sequence ID" value="NYT28343.1"/>
    <property type="molecule type" value="Genomic_DNA"/>
</dbReference>
<dbReference type="Proteomes" id="UP000568751">
    <property type="component" value="Unassembled WGS sequence"/>
</dbReference>
<organism evidence="1 2">
    <name type="scientific">Candidatus Thiodubiliella endoseptemdiera</name>
    <dbReference type="NCBI Taxonomy" id="2738886"/>
    <lineage>
        <taxon>Bacteria</taxon>
        <taxon>Pseudomonadati</taxon>
        <taxon>Pseudomonadota</taxon>
        <taxon>Gammaproteobacteria</taxon>
        <taxon>Candidatus Pseudothioglobaceae</taxon>
        <taxon>Candidatus Thiodubiliella</taxon>
    </lineage>
</organism>
<comment type="caution">
    <text evidence="1">The sequence shown here is derived from an EMBL/GenBank/DDBJ whole genome shotgun (WGS) entry which is preliminary data.</text>
</comment>
<gene>
    <name evidence="1" type="ORF">H0A76_11010</name>
</gene>